<name>H0EVH6_GLAL7</name>
<proteinExistence type="predicted"/>
<organism evidence="1 2">
    <name type="scientific">Glarea lozoyensis (strain ATCC 74030 / MF5533)</name>
    <dbReference type="NCBI Taxonomy" id="1104152"/>
    <lineage>
        <taxon>Eukaryota</taxon>
        <taxon>Fungi</taxon>
        <taxon>Dikarya</taxon>
        <taxon>Ascomycota</taxon>
        <taxon>Pezizomycotina</taxon>
        <taxon>Leotiomycetes</taxon>
        <taxon>Helotiales</taxon>
        <taxon>Helotiaceae</taxon>
        <taxon>Glarea</taxon>
    </lineage>
</organism>
<dbReference type="OrthoDB" id="5410365at2759"/>
<dbReference type="AlphaFoldDB" id="H0EVH6"/>
<evidence type="ECO:0000313" key="1">
    <source>
        <dbReference type="EMBL" id="EHK97467.1"/>
    </source>
</evidence>
<protein>
    <submittedName>
        <fullName evidence="1">Uncharacterized protein</fullName>
    </submittedName>
</protein>
<accession>H0EVH6</accession>
<dbReference type="Proteomes" id="UP000005446">
    <property type="component" value="Unassembled WGS sequence"/>
</dbReference>
<evidence type="ECO:0000313" key="2">
    <source>
        <dbReference type="Proteomes" id="UP000005446"/>
    </source>
</evidence>
<keyword evidence="2" id="KW-1185">Reference proteome</keyword>
<dbReference type="HOGENOM" id="CLU_065414_0_0_1"/>
<dbReference type="InParanoid" id="H0EVH6"/>
<gene>
    <name evidence="1" type="ORF">M7I_6774</name>
</gene>
<sequence>MKSRSIFGIRFFAKEEIQLGNLIPNVKQPDLNNLRSPLPIRDITVKEVEDLTTFSRSESSNDDLVARQGRMYTLNQPKAVFKELCKNRAVRVWLEEQIEERNQVYFVIGVDTLFEARTSGGEEVASQQAANITVPVAEALGVPAGGAMDVGLNAEHAHSHGTHLGYQALGENIYAIRLQKVKFSIWETDVDSAKLQRGECWYSVPDNRSADVGEGEYFGAELVSDVEDLDEEQEVEDGKDLVYVFSGKEVVA</sequence>
<comment type="caution">
    <text evidence="1">The sequence shown here is derived from an EMBL/GenBank/DDBJ whole genome shotgun (WGS) entry which is preliminary data.</text>
</comment>
<reference evidence="1 2" key="1">
    <citation type="journal article" date="2012" name="Eukaryot. Cell">
        <title>Genome sequence of the fungus Glarea lozoyensis: the first genome sequence of a species from the Helotiaceae family.</title>
        <authorList>
            <person name="Youssar L."/>
            <person name="Gruening B.A."/>
            <person name="Erxleben A."/>
            <person name="Guenther S."/>
            <person name="Huettel W."/>
        </authorList>
    </citation>
    <scope>NUCLEOTIDE SEQUENCE [LARGE SCALE GENOMIC DNA]</scope>
    <source>
        <strain evidence="2">ATCC 74030 / MF5533</strain>
    </source>
</reference>
<dbReference type="EMBL" id="AGUE01000193">
    <property type="protein sequence ID" value="EHK97467.1"/>
    <property type="molecule type" value="Genomic_DNA"/>
</dbReference>